<keyword evidence="3" id="KW-1185">Reference proteome</keyword>
<dbReference type="EMBL" id="CCKQ01012602">
    <property type="protein sequence ID" value="CDW84220.1"/>
    <property type="molecule type" value="Genomic_DNA"/>
</dbReference>
<feature type="transmembrane region" description="Helical" evidence="1">
    <location>
        <begin position="144"/>
        <end position="161"/>
    </location>
</feature>
<evidence type="ECO:0000313" key="2">
    <source>
        <dbReference type="EMBL" id="CDW84220.1"/>
    </source>
</evidence>
<dbReference type="PANTHER" id="PTHR12459">
    <property type="entry name" value="TRANSMEMBRANE PROTEIN 135-RELATED"/>
    <property type="match status" value="1"/>
</dbReference>
<dbReference type="PANTHER" id="PTHR12459:SF15">
    <property type="entry name" value="TRANSMEMBRANE PROTEIN 135"/>
    <property type="match status" value="1"/>
</dbReference>
<organism evidence="2 3">
    <name type="scientific">Stylonychia lemnae</name>
    <name type="common">Ciliate</name>
    <dbReference type="NCBI Taxonomy" id="5949"/>
    <lineage>
        <taxon>Eukaryota</taxon>
        <taxon>Sar</taxon>
        <taxon>Alveolata</taxon>
        <taxon>Ciliophora</taxon>
        <taxon>Intramacronucleata</taxon>
        <taxon>Spirotrichea</taxon>
        <taxon>Stichotrichia</taxon>
        <taxon>Sporadotrichida</taxon>
        <taxon>Oxytrichidae</taxon>
        <taxon>Stylonychinae</taxon>
        <taxon>Stylonychia</taxon>
    </lineage>
</organism>
<proteinExistence type="predicted"/>
<name>A0A078APC6_STYLE</name>
<dbReference type="InParanoid" id="A0A078APC6"/>
<protein>
    <recommendedName>
        <fullName evidence="4">Transmembrane protein 135 N-terminal domain-containing protein</fullName>
    </recommendedName>
</protein>
<gene>
    <name evidence="2" type="primary">Contig7810.g8333</name>
    <name evidence="2" type="ORF">STYLEM_13277</name>
</gene>
<feature type="transmembrane region" description="Helical" evidence="1">
    <location>
        <begin position="48"/>
        <end position="67"/>
    </location>
</feature>
<evidence type="ECO:0000256" key="1">
    <source>
        <dbReference type="SAM" id="Phobius"/>
    </source>
</evidence>
<reference evidence="2 3" key="1">
    <citation type="submission" date="2014-06" db="EMBL/GenBank/DDBJ databases">
        <authorList>
            <person name="Swart Estienne"/>
        </authorList>
    </citation>
    <scope>NUCLEOTIDE SEQUENCE [LARGE SCALE GENOMIC DNA]</scope>
    <source>
        <strain evidence="2 3">130c</strain>
    </source>
</reference>
<dbReference type="OrthoDB" id="291792at2759"/>
<evidence type="ECO:0000313" key="3">
    <source>
        <dbReference type="Proteomes" id="UP000039865"/>
    </source>
</evidence>
<dbReference type="Proteomes" id="UP000039865">
    <property type="component" value="Unassembled WGS sequence"/>
</dbReference>
<keyword evidence="1" id="KW-0812">Transmembrane</keyword>
<feature type="transmembrane region" description="Helical" evidence="1">
    <location>
        <begin position="87"/>
        <end position="104"/>
    </location>
</feature>
<keyword evidence="1" id="KW-1133">Transmembrane helix</keyword>
<evidence type="ECO:0008006" key="4">
    <source>
        <dbReference type="Google" id="ProtNLM"/>
    </source>
</evidence>
<sequence length="209" mass="23534">MAQSKEQIQLPQPFLDLIASKGQTLLDCTNVHPDQTCLQYDWLKLRQIGGTALKIYVVIHIIPTIIFKHKQLRKDPIPTLKRMLINYIRSVLFLTLACALPPILQCYTSKLFGRTNRDASLLSLTISSIVGVFFETVQRQREIGLFLLPKAIPGLYSFFYVRGLAPKLGNIEVPILILAVGLIGLASSQTGRKDALKPMFDKLLCLLWD</sequence>
<dbReference type="InterPro" id="IPR026749">
    <property type="entry name" value="Tmem135"/>
</dbReference>
<dbReference type="AlphaFoldDB" id="A0A078APC6"/>
<accession>A0A078APC6</accession>
<feature type="transmembrane region" description="Helical" evidence="1">
    <location>
        <begin position="119"/>
        <end position="137"/>
    </location>
</feature>
<keyword evidence="1" id="KW-0472">Membrane</keyword>
<feature type="transmembrane region" description="Helical" evidence="1">
    <location>
        <begin position="173"/>
        <end position="191"/>
    </location>
</feature>